<comment type="caution">
    <text evidence="2">The sequence shown here is derived from an EMBL/GenBank/DDBJ whole genome shotgun (WGS) entry which is preliminary data.</text>
</comment>
<dbReference type="EMBL" id="JABBGC010000001">
    <property type="protein sequence ID" value="NML37496.1"/>
    <property type="molecule type" value="Genomic_DNA"/>
</dbReference>
<dbReference type="Gene3D" id="2.60.120.260">
    <property type="entry name" value="Galactose-binding domain-like"/>
    <property type="match status" value="1"/>
</dbReference>
<sequence>MNSLYKTLFFSPLALLLSMTASSAGSIIAAGALKPDTSGGCFSGVTEVSVNPYTYGIAGNWRPARSYVYYGSRAEEDPAAATDIRNNGTIPSFIAFWNNMAGAWKPSQDTNKWVWNAESTLFNAKGFELENHDPLGRYNAGIYGYDNALPVAVVQNSRYRESFAEGFEDYSYGNSCDVVCSGNRTFDFSGHKDAMVQGNAHTGRYSLRVESGKDKGVSAMVVSTDNQDFALTVNRKDAACRYPGQILESIRAGEAALLPGFSPLQGTRLLVSAWAKEETPCNCITYSNAGVEVQTGDKVYHIRPVGYLIDGWQRYEMVIDVPANATTLSVILKSTGNTAVFFDDVRVHPFNANMKSFVYDPVSLRLMAELDENNYASFYEYDDDGTLIRLKKETERGVMTIKESRSSLAKE</sequence>
<dbReference type="AlphaFoldDB" id="A0A848GH57"/>
<gene>
    <name evidence="2" type="ORF">HHL17_09870</name>
</gene>
<feature type="signal peptide" evidence="1">
    <location>
        <begin position="1"/>
        <end position="23"/>
    </location>
</feature>
<dbReference type="RefSeq" id="WP_169224555.1">
    <property type="nucleotide sequence ID" value="NZ_JABBGC010000001.1"/>
</dbReference>
<name>A0A848GH57_9BACT</name>
<keyword evidence="3" id="KW-1185">Reference proteome</keyword>
<evidence type="ECO:0000313" key="3">
    <source>
        <dbReference type="Proteomes" id="UP000583266"/>
    </source>
</evidence>
<reference evidence="2 3" key="1">
    <citation type="submission" date="2020-04" db="EMBL/GenBank/DDBJ databases">
        <title>Chitinophaga sp. G-6-1-13 sp. nov., isolated from soil.</title>
        <authorList>
            <person name="Dahal R.H."/>
            <person name="Chaudhary D.K."/>
        </authorList>
    </citation>
    <scope>NUCLEOTIDE SEQUENCE [LARGE SCALE GENOMIC DNA]</scope>
    <source>
        <strain evidence="2 3">G-6-1-13</strain>
    </source>
</reference>
<dbReference type="Proteomes" id="UP000583266">
    <property type="component" value="Unassembled WGS sequence"/>
</dbReference>
<proteinExistence type="predicted"/>
<keyword evidence="1" id="KW-0732">Signal</keyword>
<protein>
    <recommendedName>
        <fullName evidence="4">YD repeat-containing protein</fullName>
    </recommendedName>
</protein>
<accession>A0A848GH57</accession>
<organism evidence="2 3">
    <name type="scientific">Chitinophaga fulva</name>
    <dbReference type="NCBI Taxonomy" id="2728842"/>
    <lineage>
        <taxon>Bacteria</taxon>
        <taxon>Pseudomonadati</taxon>
        <taxon>Bacteroidota</taxon>
        <taxon>Chitinophagia</taxon>
        <taxon>Chitinophagales</taxon>
        <taxon>Chitinophagaceae</taxon>
        <taxon>Chitinophaga</taxon>
    </lineage>
</organism>
<evidence type="ECO:0008006" key="4">
    <source>
        <dbReference type="Google" id="ProtNLM"/>
    </source>
</evidence>
<feature type="chain" id="PRO_5032792026" description="YD repeat-containing protein" evidence="1">
    <location>
        <begin position="24"/>
        <end position="411"/>
    </location>
</feature>
<evidence type="ECO:0000256" key="1">
    <source>
        <dbReference type="SAM" id="SignalP"/>
    </source>
</evidence>
<evidence type="ECO:0000313" key="2">
    <source>
        <dbReference type="EMBL" id="NML37496.1"/>
    </source>
</evidence>